<name>A0A167IB56_CALVF</name>
<dbReference type="AlphaFoldDB" id="A0A167IB56"/>
<dbReference type="GO" id="GO:0005524">
    <property type="term" value="F:ATP binding"/>
    <property type="evidence" value="ECO:0007669"/>
    <property type="project" value="InterPro"/>
</dbReference>
<accession>A0A167IB56</accession>
<evidence type="ECO:0000259" key="1">
    <source>
        <dbReference type="PROSITE" id="PS50011"/>
    </source>
</evidence>
<protein>
    <submittedName>
        <fullName evidence="2">Kinase-like protein</fullName>
    </submittedName>
</protein>
<dbReference type="PIRSF" id="PIRSF000654">
    <property type="entry name" value="Integrin-linked_kinase"/>
    <property type="match status" value="1"/>
</dbReference>
<evidence type="ECO:0000313" key="2">
    <source>
        <dbReference type="EMBL" id="KZO92471.1"/>
    </source>
</evidence>
<organism evidence="2 3">
    <name type="scientific">Calocera viscosa (strain TUFC12733)</name>
    <dbReference type="NCBI Taxonomy" id="1330018"/>
    <lineage>
        <taxon>Eukaryota</taxon>
        <taxon>Fungi</taxon>
        <taxon>Dikarya</taxon>
        <taxon>Basidiomycota</taxon>
        <taxon>Agaricomycotina</taxon>
        <taxon>Dacrymycetes</taxon>
        <taxon>Dacrymycetales</taxon>
        <taxon>Dacrymycetaceae</taxon>
        <taxon>Calocera</taxon>
    </lineage>
</organism>
<dbReference type="InterPro" id="IPR051681">
    <property type="entry name" value="Ser/Thr_Kinases-Pseudokinases"/>
</dbReference>
<keyword evidence="3" id="KW-1185">Reference proteome</keyword>
<dbReference type="Gene3D" id="1.10.510.10">
    <property type="entry name" value="Transferase(Phosphotransferase) domain 1"/>
    <property type="match status" value="1"/>
</dbReference>
<dbReference type="STRING" id="1330018.A0A167IB56"/>
<dbReference type="PANTHER" id="PTHR44329">
    <property type="entry name" value="SERINE/THREONINE-PROTEIN KINASE TNNI3K-RELATED"/>
    <property type="match status" value="1"/>
</dbReference>
<dbReference type="OrthoDB" id="4062651at2759"/>
<keyword evidence="2" id="KW-0808">Transferase</keyword>
<keyword evidence="2" id="KW-0418">Kinase</keyword>
<proteinExistence type="predicted"/>
<dbReference type="Proteomes" id="UP000076738">
    <property type="component" value="Unassembled WGS sequence"/>
</dbReference>
<feature type="domain" description="Protein kinase" evidence="1">
    <location>
        <begin position="1"/>
        <end position="253"/>
    </location>
</feature>
<sequence length="258" mass="29161">MFRDLSADDQSVSLSLTAAWTWSKLHHPNIVPFLGVADYAKISLGCGHQLCLVSPWMSDGDIMSYISNHASTNKMSLLSDVLEGLKYLHKQDPPVIHGGLKGSNVLVDASSGQPRALITDFGQKRLVQRFTEEYDSRASYHPALGNPRWLAYERLFPWKYGLEEDRDIDTFSSDVFELMRTFLEVLTGKAPYCNISSDRSVLRLAMQEQPPERPREGTMELDDQLWELMLRAWSTNRAQRPGLGEIGHVMTSLRDEGS</sequence>
<dbReference type="InterPro" id="IPR000719">
    <property type="entry name" value="Prot_kinase_dom"/>
</dbReference>
<dbReference type="PROSITE" id="PS50011">
    <property type="entry name" value="PROTEIN_KINASE_DOM"/>
    <property type="match status" value="1"/>
</dbReference>
<reference evidence="2 3" key="1">
    <citation type="journal article" date="2016" name="Mol. Biol. Evol.">
        <title>Comparative Genomics of Early-Diverging Mushroom-Forming Fungi Provides Insights into the Origins of Lignocellulose Decay Capabilities.</title>
        <authorList>
            <person name="Nagy L.G."/>
            <person name="Riley R."/>
            <person name="Tritt A."/>
            <person name="Adam C."/>
            <person name="Daum C."/>
            <person name="Floudas D."/>
            <person name="Sun H."/>
            <person name="Yadav J.S."/>
            <person name="Pangilinan J."/>
            <person name="Larsson K.H."/>
            <person name="Matsuura K."/>
            <person name="Barry K."/>
            <person name="Labutti K."/>
            <person name="Kuo R."/>
            <person name="Ohm R.A."/>
            <person name="Bhattacharya S.S."/>
            <person name="Shirouzu T."/>
            <person name="Yoshinaga Y."/>
            <person name="Martin F.M."/>
            <person name="Grigoriev I.V."/>
            <person name="Hibbett D.S."/>
        </authorList>
    </citation>
    <scope>NUCLEOTIDE SEQUENCE [LARGE SCALE GENOMIC DNA]</scope>
    <source>
        <strain evidence="2 3">TUFC12733</strain>
    </source>
</reference>
<dbReference type="Pfam" id="PF07714">
    <property type="entry name" value="PK_Tyr_Ser-Thr"/>
    <property type="match status" value="1"/>
</dbReference>
<gene>
    <name evidence="2" type="ORF">CALVIDRAFT_306719</name>
</gene>
<dbReference type="SUPFAM" id="SSF56112">
    <property type="entry name" value="Protein kinase-like (PK-like)"/>
    <property type="match status" value="1"/>
</dbReference>
<evidence type="ECO:0000313" key="3">
    <source>
        <dbReference type="Proteomes" id="UP000076738"/>
    </source>
</evidence>
<dbReference type="EMBL" id="KV417310">
    <property type="protein sequence ID" value="KZO92471.1"/>
    <property type="molecule type" value="Genomic_DNA"/>
</dbReference>
<dbReference type="InterPro" id="IPR011009">
    <property type="entry name" value="Kinase-like_dom_sf"/>
</dbReference>
<dbReference type="InterPro" id="IPR001245">
    <property type="entry name" value="Ser-Thr/Tyr_kinase_cat_dom"/>
</dbReference>
<dbReference type="GO" id="GO:0004674">
    <property type="term" value="F:protein serine/threonine kinase activity"/>
    <property type="evidence" value="ECO:0007669"/>
    <property type="project" value="TreeGrafter"/>
</dbReference>